<feature type="compositionally biased region" description="Basic and acidic residues" evidence="9">
    <location>
        <begin position="103"/>
        <end position="114"/>
    </location>
</feature>
<keyword evidence="13" id="KW-1185">Reference proteome</keyword>
<dbReference type="GO" id="GO:0005886">
    <property type="term" value="C:plasma membrane"/>
    <property type="evidence" value="ECO:0007669"/>
    <property type="project" value="UniProtKB-SubCell"/>
</dbReference>
<feature type="compositionally biased region" description="Low complexity" evidence="9">
    <location>
        <begin position="239"/>
        <end position="279"/>
    </location>
</feature>
<feature type="compositionally biased region" description="Polar residues" evidence="9">
    <location>
        <begin position="1"/>
        <end position="10"/>
    </location>
</feature>
<evidence type="ECO:0000256" key="9">
    <source>
        <dbReference type="SAM" id="MobiDB-lite"/>
    </source>
</evidence>
<organism evidence="12 13">
    <name type="scientific">Leptothoe spongobia TAU-MAC 1115</name>
    <dbReference type="NCBI Taxonomy" id="1967444"/>
    <lineage>
        <taxon>Bacteria</taxon>
        <taxon>Bacillati</taxon>
        <taxon>Cyanobacteriota</taxon>
        <taxon>Cyanophyceae</taxon>
        <taxon>Nodosilineales</taxon>
        <taxon>Cymatolegaceae</taxon>
        <taxon>Leptothoe</taxon>
        <taxon>Leptothoe spongobia</taxon>
    </lineage>
</organism>
<keyword evidence="5 10" id="KW-0812">Transmembrane</keyword>
<evidence type="ECO:0000256" key="5">
    <source>
        <dbReference type="ARBA" id="ARBA00022692"/>
    </source>
</evidence>
<dbReference type="InterPro" id="IPR024961">
    <property type="entry name" value="T2SS_GspC_N"/>
</dbReference>
<evidence type="ECO:0000313" key="13">
    <source>
        <dbReference type="Proteomes" id="UP000717364"/>
    </source>
</evidence>
<feature type="transmembrane region" description="Helical" evidence="10">
    <location>
        <begin position="123"/>
        <end position="141"/>
    </location>
</feature>
<dbReference type="EMBL" id="JADOES010000009">
    <property type="protein sequence ID" value="MBT9315104.1"/>
    <property type="molecule type" value="Genomic_DNA"/>
</dbReference>
<evidence type="ECO:0000256" key="7">
    <source>
        <dbReference type="ARBA" id="ARBA00022989"/>
    </source>
</evidence>
<keyword evidence="8 10" id="KW-0472">Membrane</keyword>
<keyword evidence="7 10" id="KW-1133">Transmembrane helix</keyword>
<feature type="region of interest" description="Disordered" evidence="9">
    <location>
        <begin position="181"/>
        <end position="212"/>
    </location>
</feature>
<proteinExistence type="predicted"/>
<comment type="subcellular location">
    <subcellularLocation>
        <location evidence="1">Cell inner membrane</location>
    </subcellularLocation>
</comment>
<sequence>MSQSRQSNATAAAPAGTSPEADTLVEAYAEDLMDEIFDDVDRILAGDESAIYASSTAVSEGSSSLFSAEAVTVPAMIVPFTGEPSVEARSAAPFSEANPGRTNTDKKTAASEKPAKKRHWRNFLLGAVCLSACTGLGIWWMRQQPYLQSTAAPAVPTAPAVSQETAFGEYLQRSLRVIGGERTAQRESQKPGVLATAPVNNPAGTQAPKQSGGGVIERVFVPMLQPNSTNPLATRNTPASPSTVTRGSSSSTSSSSRASLPAPTIAGQSNSNNQSNGNGTVPNIATASTYELVGVLELGDRSAALFEVDGSSQRVYIGETIGGSGWSIVSISNEEVVVRRNGEVRSIYIGQKF</sequence>
<feature type="region of interest" description="Disordered" evidence="9">
    <location>
        <begin position="1"/>
        <end position="24"/>
    </location>
</feature>
<comment type="caution">
    <text evidence="12">The sequence shown here is derived from an EMBL/GenBank/DDBJ whole genome shotgun (WGS) entry which is preliminary data.</text>
</comment>
<evidence type="ECO:0000259" key="11">
    <source>
        <dbReference type="Pfam" id="PF11356"/>
    </source>
</evidence>
<dbReference type="GO" id="GO:0015031">
    <property type="term" value="P:protein transport"/>
    <property type="evidence" value="ECO:0007669"/>
    <property type="project" value="UniProtKB-KW"/>
</dbReference>
<feature type="region of interest" description="Disordered" evidence="9">
    <location>
        <begin position="226"/>
        <end position="282"/>
    </location>
</feature>
<gene>
    <name evidence="12" type="ORF">IXB50_06670</name>
</gene>
<dbReference type="RefSeq" id="WP_215608170.1">
    <property type="nucleotide sequence ID" value="NZ_JADOES010000009.1"/>
</dbReference>
<evidence type="ECO:0000256" key="8">
    <source>
        <dbReference type="ARBA" id="ARBA00023136"/>
    </source>
</evidence>
<accession>A0A947DEU7</accession>
<dbReference type="Pfam" id="PF11356">
    <property type="entry name" value="T2SSC"/>
    <property type="match status" value="1"/>
</dbReference>
<evidence type="ECO:0000313" key="12">
    <source>
        <dbReference type="EMBL" id="MBT9315104.1"/>
    </source>
</evidence>
<reference evidence="12" key="2">
    <citation type="journal article" date="2021" name="Mar. Drugs">
        <title>Genome Reduction and Secondary Metabolism of the Marine Sponge-Associated Cyanobacterium Leptothoe.</title>
        <authorList>
            <person name="Konstantinou D."/>
            <person name="Popin R.V."/>
            <person name="Fewer D.P."/>
            <person name="Sivonen K."/>
            <person name="Gkelis S."/>
        </authorList>
    </citation>
    <scope>NUCLEOTIDE SEQUENCE</scope>
    <source>
        <strain evidence="12">TAU-MAC 1115</strain>
    </source>
</reference>
<protein>
    <recommendedName>
        <fullName evidence="11">Type II secretion system protein GspC N-terminal domain-containing protein</fullName>
    </recommendedName>
</protein>
<name>A0A947DEU7_9CYAN</name>
<keyword evidence="6" id="KW-0653">Protein transport</keyword>
<evidence type="ECO:0000256" key="1">
    <source>
        <dbReference type="ARBA" id="ARBA00004533"/>
    </source>
</evidence>
<evidence type="ECO:0000256" key="10">
    <source>
        <dbReference type="SAM" id="Phobius"/>
    </source>
</evidence>
<evidence type="ECO:0000256" key="2">
    <source>
        <dbReference type="ARBA" id="ARBA00022448"/>
    </source>
</evidence>
<feature type="compositionally biased region" description="Polar residues" evidence="9">
    <location>
        <begin position="226"/>
        <end position="238"/>
    </location>
</feature>
<feature type="compositionally biased region" description="Polar residues" evidence="9">
    <location>
        <begin position="198"/>
        <end position="209"/>
    </location>
</feature>
<keyword evidence="4" id="KW-0997">Cell inner membrane</keyword>
<evidence type="ECO:0000256" key="6">
    <source>
        <dbReference type="ARBA" id="ARBA00022927"/>
    </source>
</evidence>
<reference evidence="12" key="1">
    <citation type="submission" date="2020-11" db="EMBL/GenBank/DDBJ databases">
        <authorList>
            <person name="Konstantinou D."/>
            <person name="Gkelis S."/>
            <person name="Popin R."/>
            <person name="Fewer D."/>
            <person name="Sivonen K."/>
        </authorList>
    </citation>
    <scope>NUCLEOTIDE SEQUENCE</scope>
    <source>
        <strain evidence="12">TAU-MAC 1115</strain>
    </source>
</reference>
<evidence type="ECO:0000256" key="3">
    <source>
        <dbReference type="ARBA" id="ARBA00022475"/>
    </source>
</evidence>
<dbReference type="Gene3D" id="2.30.30.830">
    <property type="match status" value="1"/>
</dbReference>
<feature type="domain" description="Type II secretion system protein GspC N-terminal" evidence="11">
    <location>
        <begin position="233"/>
        <end position="348"/>
    </location>
</feature>
<evidence type="ECO:0000256" key="4">
    <source>
        <dbReference type="ARBA" id="ARBA00022519"/>
    </source>
</evidence>
<dbReference type="Proteomes" id="UP000717364">
    <property type="component" value="Unassembled WGS sequence"/>
</dbReference>
<feature type="region of interest" description="Disordered" evidence="9">
    <location>
        <begin position="88"/>
        <end position="114"/>
    </location>
</feature>
<dbReference type="AlphaFoldDB" id="A0A947DEU7"/>
<keyword evidence="3" id="KW-1003">Cell membrane</keyword>
<keyword evidence="2" id="KW-0813">Transport</keyword>